<name>A0A8H7MFM8_9PLEO</name>
<comment type="caution">
    <text evidence="3">The sequence shown here is derived from an EMBL/GenBank/DDBJ whole genome shotgun (WGS) entry which is preliminary data.</text>
</comment>
<gene>
    <name evidence="3" type="ORF">EKO04_010764</name>
</gene>
<keyword evidence="4" id="KW-1185">Reference proteome</keyword>
<dbReference type="OrthoDB" id="3800567at2759"/>
<reference evidence="3" key="1">
    <citation type="submission" date="2018-12" db="EMBL/GenBank/DDBJ databases">
        <authorList>
            <person name="Syme R.A."/>
            <person name="Farfan-Caceres L."/>
            <person name="Lichtenzveig J."/>
        </authorList>
    </citation>
    <scope>NUCLEOTIDE SEQUENCE</scope>
    <source>
        <strain evidence="3">Al4</strain>
    </source>
</reference>
<dbReference type="AlphaFoldDB" id="A0A8H7MFM8"/>
<dbReference type="EMBL" id="RZGK01000021">
    <property type="protein sequence ID" value="KAF9691432.1"/>
    <property type="molecule type" value="Genomic_DNA"/>
</dbReference>
<evidence type="ECO:0000256" key="1">
    <source>
        <dbReference type="SAM" id="MobiDB-lite"/>
    </source>
</evidence>
<keyword evidence="2" id="KW-1133">Transmembrane helix</keyword>
<protein>
    <submittedName>
        <fullName evidence="3">Uncharacterized protein</fullName>
    </submittedName>
</protein>
<proteinExistence type="predicted"/>
<feature type="compositionally biased region" description="Low complexity" evidence="1">
    <location>
        <begin position="70"/>
        <end position="91"/>
    </location>
</feature>
<feature type="region of interest" description="Disordered" evidence="1">
    <location>
        <begin position="1"/>
        <end position="22"/>
    </location>
</feature>
<evidence type="ECO:0000313" key="3">
    <source>
        <dbReference type="EMBL" id="KAF9691432.1"/>
    </source>
</evidence>
<sequence length="325" mass="35184">MAPAVHRSQHTHQGHTSSVPNVKHMELQDVSSVYEATDLSASALAAVDNVHAFPSSLSLPLSLSISPLTPSASTATQSPSSVHHTPTSKYPKPSPPTFLYPQPIVPRRVNQHAMQRYARGADSLTNHSSHSSWSMPLWLPVVAFGVIGMAALWTIIVCGIHWRGATTGMSRGSTTLRKHKGRNQNGSGWRAWVGRRFSPFASQGDYTALATATELVDEHVGAITSAHDMGAHLSPLNPYLVPPDTRLHFSGRNVRPRESSEWAAEHRAFFLEAGRDESAVQSRTSSLTHSLSGSEREDVEFEAREAQGRRASLGRELGQLGAGGI</sequence>
<evidence type="ECO:0000256" key="2">
    <source>
        <dbReference type="SAM" id="Phobius"/>
    </source>
</evidence>
<feature type="region of interest" description="Disordered" evidence="1">
    <location>
        <begin position="70"/>
        <end position="97"/>
    </location>
</feature>
<dbReference type="Proteomes" id="UP000651452">
    <property type="component" value="Unassembled WGS sequence"/>
</dbReference>
<keyword evidence="2" id="KW-0472">Membrane</keyword>
<evidence type="ECO:0000313" key="4">
    <source>
        <dbReference type="Proteomes" id="UP000651452"/>
    </source>
</evidence>
<feature type="transmembrane region" description="Helical" evidence="2">
    <location>
        <begin position="137"/>
        <end position="162"/>
    </location>
</feature>
<organism evidence="3 4">
    <name type="scientific">Ascochyta lentis</name>
    <dbReference type="NCBI Taxonomy" id="205686"/>
    <lineage>
        <taxon>Eukaryota</taxon>
        <taxon>Fungi</taxon>
        <taxon>Dikarya</taxon>
        <taxon>Ascomycota</taxon>
        <taxon>Pezizomycotina</taxon>
        <taxon>Dothideomycetes</taxon>
        <taxon>Pleosporomycetidae</taxon>
        <taxon>Pleosporales</taxon>
        <taxon>Pleosporineae</taxon>
        <taxon>Didymellaceae</taxon>
        <taxon>Ascochyta</taxon>
    </lineage>
</organism>
<keyword evidence="2" id="KW-0812">Transmembrane</keyword>
<accession>A0A8H7MFM8</accession>
<feature type="region of interest" description="Disordered" evidence="1">
    <location>
        <begin position="305"/>
        <end position="325"/>
    </location>
</feature>
<reference evidence="3" key="2">
    <citation type="submission" date="2020-09" db="EMBL/GenBank/DDBJ databases">
        <title>Reference genome assembly for Australian Ascochyta lentis isolate Al4.</title>
        <authorList>
            <person name="Lee R.C."/>
            <person name="Farfan-Caceres L.M."/>
            <person name="Debler J.W."/>
            <person name="Williams A.H."/>
            <person name="Henares B.M."/>
        </authorList>
    </citation>
    <scope>NUCLEOTIDE SEQUENCE</scope>
    <source>
        <strain evidence="3">Al4</strain>
    </source>
</reference>